<dbReference type="OrthoDB" id="2758200at2759"/>
<comment type="caution">
    <text evidence="2">The sequence shown here is derived from an EMBL/GenBank/DDBJ whole genome shotgun (WGS) entry which is preliminary data.</text>
</comment>
<feature type="region of interest" description="Disordered" evidence="1">
    <location>
        <begin position="281"/>
        <end position="319"/>
    </location>
</feature>
<gene>
    <name evidence="2" type="ORF">EST38_g5329</name>
</gene>
<evidence type="ECO:0000313" key="2">
    <source>
        <dbReference type="EMBL" id="RXW20518.1"/>
    </source>
</evidence>
<reference evidence="2 3" key="1">
    <citation type="submission" date="2019-01" db="EMBL/GenBank/DDBJ databases">
        <title>Draft genome sequence of Psathyrella aberdarensis IHI B618.</title>
        <authorList>
            <person name="Buettner E."/>
            <person name="Kellner H."/>
        </authorList>
    </citation>
    <scope>NUCLEOTIDE SEQUENCE [LARGE SCALE GENOMIC DNA]</scope>
    <source>
        <strain evidence="2 3">IHI B618</strain>
    </source>
</reference>
<evidence type="ECO:0000313" key="3">
    <source>
        <dbReference type="Proteomes" id="UP000290288"/>
    </source>
</evidence>
<protein>
    <submittedName>
        <fullName evidence="2">Uncharacterized protein</fullName>
    </submittedName>
</protein>
<sequence>MNRPNIAEERAKLRSKCVYMADDDFLQLVQWYKLQDFDRVVTVREAERFEGQQAAAAFLDPLEEPEVLPPRPAVLAAIVRFRSHDGFYLSACGGWTPASPFRGGPKSFAQCRPSAIAEDPRNIPDIEGDFETGMRQMVELCNEQSPGPQAVGLIDWSNMYLHRGFKVGHRIFEKKSAGCQLAVDEEEEEEEEEDDPEFRIDGWPVQNNAAAQAELNRLRDTHITRPIPAYDIAGNRIRPSRYAAELRGAVVRLEFYLIHRVIDERHVFSADVKRIRVLVPPPPFDTPTPKRKRVAKYDDFDDDSEEAYPPTPTKSRRLR</sequence>
<dbReference type="AlphaFoldDB" id="A0A4V1Q416"/>
<evidence type="ECO:0000256" key="1">
    <source>
        <dbReference type="SAM" id="MobiDB-lite"/>
    </source>
</evidence>
<dbReference type="Proteomes" id="UP000290288">
    <property type="component" value="Unassembled WGS sequence"/>
</dbReference>
<dbReference type="EMBL" id="SDEE01000145">
    <property type="protein sequence ID" value="RXW20518.1"/>
    <property type="molecule type" value="Genomic_DNA"/>
</dbReference>
<keyword evidence="3" id="KW-1185">Reference proteome</keyword>
<accession>A0A4V1Q416</accession>
<name>A0A4V1Q416_9AGAR</name>
<organism evidence="2 3">
    <name type="scientific">Candolleomyces aberdarensis</name>
    <dbReference type="NCBI Taxonomy" id="2316362"/>
    <lineage>
        <taxon>Eukaryota</taxon>
        <taxon>Fungi</taxon>
        <taxon>Dikarya</taxon>
        <taxon>Basidiomycota</taxon>
        <taxon>Agaricomycotina</taxon>
        <taxon>Agaricomycetes</taxon>
        <taxon>Agaricomycetidae</taxon>
        <taxon>Agaricales</taxon>
        <taxon>Agaricineae</taxon>
        <taxon>Psathyrellaceae</taxon>
        <taxon>Candolleomyces</taxon>
    </lineage>
</organism>
<proteinExistence type="predicted"/>